<accession>A0A4S8HXU4</accession>
<organism evidence="2 3">
    <name type="scientific">Niastella caeni</name>
    <dbReference type="NCBI Taxonomy" id="2569763"/>
    <lineage>
        <taxon>Bacteria</taxon>
        <taxon>Pseudomonadati</taxon>
        <taxon>Bacteroidota</taxon>
        <taxon>Chitinophagia</taxon>
        <taxon>Chitinophagales</taxon>
        <taxon>Chitinophagaceae</taxon>
        <taxon>Niastella</taxon>
    </lineage>
</organism>
<evidence type="ECO:0000313" key="2">
    <source>
        <dbReference type="EMBL" id="THU40470.1"/>
    </source>
</evidence>
<dbReference type="Proteomes" id="UP000306918">
    <property type="component" value="Unassembled WGS sequence"/>
</dbReference>
<evidence type="ECO:0000256" key="1">
    <source>
        <dbReference type="SAM" id="MobiDB-lite"/>
    </source>
</evidence>
<dbReference type="RefSeq" id="WP_136577223.1">
    <property type="nucleotide sequence ID" value="NZ_STFF01000002.1"/>
</dbReference>
<dbReference type="EMBL" id="STFF01000002">
    <property type="protein sequence ID" value="THU40470.1"/>
    <property type="molecule type" value="Genomic_DNA"/>
</dbReference>
<sequence length="115" mass="12866">MKKHLFPLIALILGIAGSSFTTKSCIDIYFIYISGAQNVRSNYTQTSTAQSTVVGTAILIWIRICDDNGTVTDTEFNDAFEFMDVTNDSLNTLDDDEEGEESYNGREYQIEKGEE</sequence>
<reference evidence="2 3" key="1">
    <citation type="submission" date="2019-04" db="EMBL/GenBank/DDBJ databases">
        <title>Niastella caeni sp. nov., isolated from activated sludge.</title>
        <authorList>
            <person name="Sheng M."/>
        </authorList>
    </citation>
    <scope>NUCLEOTIDE SEQUENCE [LARGE SCALE GENOMIC DNA]</scope>
    <source>
        <strain evidence="2 3">HX-2-15</strain>
    </source>
</reference>
<comment type="caution">
    <text evidence="2">The sequence shown here is derived from an EMBL/GenBank/DDBJ whole genome shotgun (WGS) entry which is preliminary data.</text>
</comment>
<dbReference type="AlphaFoldDB" id="A0A4S8HXU4"/>
<name>A0A4S8HXU4_9BACT</name>
<evidence type="ECO:0000313" key="3">
    <source>
        <dbReference type="Proteomes" id="UP000306918"/>
    </source>
</evidence>
<keyword evidence="3" id="KW-1185">Reference proteome</keyword>
<dbReference type="OrthoDB" id="684654at2"/>
<proteinExistence type="predicted"/>
<gene>
    <name evidence="2" type="ORF">FAM09_11455</name>
</gene>
<protein>
    <submittedName>
        <fullName evidence="2">Uncharacterized protein</fullName>
    </submittedName>
</protein>
<feature type="region of interest" description="Disordered" evidence="1">
    <location>
        <begin position="91"/>
        <end position="115"/>
    </location>
</feature>